<comment type="caution">
    <text evidence="2">The sequence shown here is derived from an EMBL/GenBank/DDBJ whole genome shotgun (WGS) entry which is preliminary data.</text>
</comment>
<dbReference type="OrthoDB" id="243535at2"/>
<dbReference type="AlphaFoldDB" id="A0A5C6A4M4"/>
<reference evidence="2 3" key="1">
    <citation type="submission" date="2019-02" db="EMBL/GenBank/DDBJ databases">
        <title>Deep-cultivation of Planctomycetes and their phenomic and genomic characterization uncovers novel biology.</title>
        <authorList>
            <person name="Wiegand S."/>
            <person name="Jogler M."/>
            <person name="Boedeker C."/>
            <person name="Pinto D."/>
            <person name="Vollmers J."/>
            <person name="Rivas-Marin E."/>
            <person name="Kohn T."/>
            <person name="Peeters S.H."/>
            <person name="Heuer A."/>
            <person name="Rast P."/>
            <person name="Oberbeckmann S."/>
            <person name="Bunk B."/>
            <person name="Jeske O."/>
            <person name="Meyerdierks A."/>
            <person name="Storesund J.E."/>
            <person name="Kallscheuer N."/>
            <person name="Luecker S."/>
            <person name="Lage O.M."/>
            <person name="Pohl T."/>
            <person name="Merkel B.J."/>
            <person name="Hornburger P."/>
            <person name="Mueller R.-W."/>
            <person name="Bruemmer F."/>
            <person name="Labrenz M."/>
            <person name="Spormann A.M."/>
            <person name="Op Den Camp H."/>
            <person name="Overmann J."/>
            <person name="Amann R."/>
            <person name="Jetten M.S.M."/>
            <person name="Mascher T."/>
            <person name="Medema M.H."/>
            <person name="Devos D.P."/>
            <person name="Kaster A.-K."/>
            <person name="Ovreas L."/>
            <person name="Rohde M."/>
            <person name="Galperin M.Y."/>
            <person name="Jogler C."/>
        </authorList>
    </citation>
    <scope>NUCLEOTIDE SEQUENCE [LARGE SCALE GENOMIC DNA]</scope>
    <source>
        <strain evidence="2 3">Pla52n</strain>
    </source>
</reference>
<dbReference type="Pfam" id="PF08668">
    <property type="entry name" value="HDOD"/>
    <property type="match status" value="1"/>
</dbReference>
<name>A0A5C6A4M4_9BACT</name>
<accession>A0A5C6A4M4</accession>
<keyword evidence="3" id="KW-1185">Reference proteome</keyword>
<protein>
    <recommendedName>
        <fullName evidence="1">HDOD domain-containing protein</fullName>
    </recommendedName>
</protein>
<dbReference type="PANTHER" id="PTHR33525">
    <property type="match status" value="1"/>
</dbReference>
<gene>
    <name evidence="2" type="ORF">Pla52n_52400</name>
</gene>
<evidence type="ECO:0000313" key="2">
    <source>
        <dbReference type="EMBL" id="TWT94419.1"/>
    </source>
</evidence>
<proteinExistence type="predicted"/>
<dbReference type="Gene3D" id="1.10.3210.10">
    <property type="entry name" value="Hypothetical protein af1432"/>
    <property type="match status" value="1"/>
</dbReference>
<organism evidence="2 3">
    <name type="scientific">Stieleria varia</name>
    <dbReference type="NCBI Taxonomy" id="2528005"/>
    <lineage>
        <taxon>Bacteria</taxon>
        <taxon>Pseudomonadati</taxon>
        <taxon>Planctomycetota</taxon>
        <taxon>Planctomycetia</taxon>
        <taxon>Pirellulales</taxon>
        <taxon>Pirellulaceae</taxon>
        <taxon>Stieleria</taxon>
    </lineage>
</organism>
<dbReference type="InterPro" id="IPR052340">
    <property type="entry name" value="RNase_Y/CdgJ"/>
</dbReference>
<dbReference type="InterPro" id="IPR003607">
    <property type="entry name" value="HD/PDEase_dom"/>
</dbReference>
<dbReference type="EMBL" id="SJPN01000007">
    <property type="protein sequence ID" value="TWT94419.1"/>
    <property type="molecule type" value="Genomic_DNA"/>
</dbReference>
<dbReference type="InterPro" id="IPR013976">
    <property type="entry name" value="HDOD"/>
</dbReference>
<dbReference type="PROSITE" id="PS51833">
    <property type="entry name" value="HDOD"/>
    <property type="match status" value="1"/>
</dbReference>
<dbReference type="RefSeq" id="WP_146522292.1">
    <property type="nucleotide sequence ID" value="NZ_CP151726.1"/>
</dbReference>
<dbReference type="SUPFAM" id="SSF109604">
    <property type="entry name" value="HD-domain/PDEase-like"/>
    <property type="match status" value="1"/>
</dbReference>
<dbReference type="Proteomes" id="UP000320176">
    <property type="component" value="Unassembled WGS sequence"/>
</dbReference>
<feature type="domain" description="HDOD" evidence="1">
    <location>
        <begin position="25"/>
        <end position="218"/>
    </location>
</feature>
<dbReference type="CDD" id="cd00077">
    <property type="entry name" value="HDc"/>
    <property type="match status" value="1"/>
</dbReference>
<sequence>MLHRAEDKRRLGKLIQDHLKSHPELRPFPEAVTRLVSACSDAETSNKEIVSIIACDPSLSVKILRLANSPLFCPSRDVKSILHAVALLGRRKVKSIAMSAAAADIISLGEGTALQRQQLWSHSVGCAAVAGCLAQRVERIEQDNAFLAGIFHDVGKLLFFDVIGKEYEELTSSFRGVSLIDEETFLFGATHEQIGVSAANLWGLPDEILCAIGWHHRPEQNPFSHPHAMLISIANDLAKTWGIGSPAIPEHELDESLLTQLGIANEDLSEIRDLSFLAYEQSCDLSPV</sequence>
<dbReference type="SMART" id="SM00471">
    <property type="entry name" value="HDc"/>
    <property type="match status" value="1"/>
</dbReference>
<evidence type="ECO:0000259" key="1">
    <source>
        <dbReference type="PROSITE" id="PS51833"/>
    </source>
</evidence>
<dbReference type="PANTHER" id="PTHR33525:SF3">
    <property type="entry name" value="RIBONUCLEASE Y"/>
    <property type="match status" value="1"/>
</dbReference>
<evidence type="ECO:0000313" key="3">
    <source>
        <dbReference type="Proteomes" id="UP000320176"/>
    </source>
</evidence>